<proteinExistence type="predicted"/>
<evidence type="ECO:0000313" key="4">
    <source>
        <dbReference type="Proteomes" id="UP001500936"/>
    </source>
</evidence>
<comment type="caution">
    <text evidence="3">The sequence shown here is derived from an EMBL/GenBank/DDBJ whole genome shotgun (WGS) entry which is preliminary data.</text>
</comment>
<accession>A0ABP8KUQ0</accession>
<dbReference type="InterPro" id="IPR021533">
    <property type="entry name" value="PepSY-like"/>
</dbReference>
<feature type="domain" description="Putative beta-lactamase-inhibitor-like PepSY-like" evidence="2">
    <location>
        <begin position="145"/>
        <end position="202"/>
    </location>
</feature>
<dbReference type="Gene3D" id="3.40.1420.30">
    <property type="match status" value="1"/>
</dbReference>
<gene>
    <name evidence="3" type="ORF">GCM10023187_48220</name>
</gene>
<dbReference type="EMBL" id="BAABHB010000014">
    <property type="protein sequence ID" value="GAA4416624.1"/>
    <property type="molecule type" value="Genomic_DNA"/>
</dbReference>
<keyword evidence="4" id="KW-1185">Reference proteome</keyword>
<keyword evidence="1" id="KW-0732">Signal</keyword>
<sequence length="289" mass="30428">MKNPKTTFTTIIIYKTMKKLVMMALVAATGFGLYGCNQNQQVDATNAVVEASSARLAASLTNGGGRVKLTKVEVSAISADVLAYIAANYAGAEIKHAGKDADGNLVVMIALANTPKAILFDSNNAFKQEMTFECKGPGGPRGDMTKIDVATLPSAVTTYTNSNYAGAEIKGAAKDKDGNIVVMLVQDNTPKALLFDANGNFKQVMEMKGGPKGPGGNGKRGDWAEVAVADLPQATTSYISTTYANAKIKRAAKSKTNGKFTVLIQTSDNQHVALLFAADGTFEKALTKK</sequence>
<organism evidence="3 4">
    <name type="scientific">Nibrella viscosa</name>
    <dbReference type="NCBI Taxonomy" id="1084524"/>
    <lineage>
        <taxon>Bacteria</taxon>
        <taxon>Pseudomonadati</taxon>
        <taxon>Bacteroidota</taxon>
        <taxon>Cytophagia</taxon>
        <taxon>Cytophagales</taxon>
        <taxon>Spirosomataceae</taxon>
        <taxon>Nibrella</taxon>
    </lineage>
</organism>
<dbReference type="SUPFAM" id="SSF160574">
    <property type="entry name" value="BT0923-like"/>
    <property type="match status" value="1"/>
</dbReference>
<feature type="chain" id="PRO_5045235503" description="Putative beta-lactamase-inhibitor-like PepSY-like domain-containing protein" evidence="1">
    <location>
        <begin position="28"/>
        <end position="289"/>
    </location>
</feature>
<evidence type="ECO:0000313" key="3">
    <source>
        <dbReference type="EMBL" id="GAA4416624.1"/>
    </source>
</evidence>
<feature type="signal peptide" evidence="1">
    <location>
        <begin position="1"/>
        <end position="27"/>
    </location>
</feature>
<dbReference type="Proteomes" id="UP001500936">
    <property type="component" value="Unassembled WGS sequence"/>
</dbReference>
<evidence type="ECO:0000256" key="1">
    <source>
        <dbReference type="SAM" id="SignalP"/>
    </source>
</evidence>
<dbReference type="Pfam" id="PF11396">
    <property type="entry name" value="PepSY_like"/>
    <property type="match status" value="2"/>
</dbReference>
<reference evidence="4" key="1">
    <citation type="journal article" date="2019" name="Int. J. Syst. Evol. Microbiol.">
        <title>The Global Catalogue of Microorganisms (GCM) 10K type strain sequencing project: providing services to taxonomists for standard genome sequencing and annotation.</title>
        <authorList>
            <consortium name="The Broad Institute Genomics Platform"/>
            <consortium name="The Broad Institute Genome Sequencing Center for Infectious Disease"/>
            <person name="Wu L."/>
            <person name="Ma J."/>
        </authorList>
    </citation>
    <scope>NUCLEOTIDE SEQUENCE [LARGE SCALE GENOMIC DNA]</scope>
    <source>
        <strain evidence="4">JCM 17925</strain>
    </source>
</reference>
<protein>
    <recommendedName>
        <fullName evidence="2">Putative beta-lactamase-inhibitor-like PepSY-like domain-containing protein</fullName>
    </recommendedName>
</protein>
<name>A0ABP8KUQ0_9BACT</name>
<evidence type="ECO:0000259" key="2">
    <source>
        <dbReference type="Pfam" id="PF11396"/>
    </source>
</evidence>
<feature type="domain" description="Putative beta-lactamase-inhibitor-like PepSY-like" evidence="2">
    <location>
        <begin position="220"/>
        <end position="282"/>
    </location>
</feature>